<proteinExistence type="predicted"/>
<evidence type="ECO:0000313" key="2">
    <source>
        <dbReference type="EMBL" id="ABA93902.1"/>
    </source>
</evidence>
<accession>Q2R3S8</accession>
<sequence length="33" mass="3254">MADTSMAMTAETKLGGGGSVADKLGRGRSIAGR</sequence>
<dbReference type="EMBL" id="DP000010">
    <property type="protein sequence ID" value="ABA93902.1"/>
    <property type="molecule type" value="Genomic_DNA"/>
</dbReference>
<reference evidence="2" key="2">
    <citation type="submission" date="2005-04" db="EMBL/GenBank/DDBJ databases">
        <authorList>
            <person name="Buell C.R."/>
            <person name="Wing R.A."/>
            <person name="McCombie W.A."/>
            <person name="Ouyang S."/>
        </authorList>
    </citation>
    <scope>NUCLEOTIDE SEQUENCE</scope>
</reference>
<dbReference type="AlphaFoldDB" id="Q2R3S8"/>
<reference evidence="2" key="3">
    <citation type="submission" date="2006-01" db="EMBL/GenBank/DDBJ databases">
        <authorList>
            <person name="Buell R."/>
        </authorList>
    </citation>
    <scope>NUCLEOTIDE SEQUENCE</scope>
</reference>
<gene>
    <name evidence="2" type="ordered locus">LOC_Os11g30899</name>
</gene>
<evidence type="ECO:0000256" key="1">
    <source>
        <dbReference type="SAM" id="MobiDB-lite"/>
    </source>
</evidence>
<organism evidence="2">
    <name type="scientific">Oryza sativa subsp. japonica</name>
    <name type="common">Rice</name>
    <dbReference type="NCBI Taxonomy" id="39947"/>
    <lineage>
        <taxon>Eukaryota</taxon>
        <taxon>Viridiplantae</taxon>
        <taxon>Streptophyta</taxon>
        <taxon>Embryophyta</taxon>
        <taxon>Tracheophyta</taxon>
        <taxon>Spermatophyta</taxon>
        <taxon>Magnoliopsida</taxon>
        <taxon>Liliopsida</taxon>
        <taxon>Poales</taxon>
        <taxon>Poaceae</taxon>
        <taxon>BOP clade</taxon>
        <taxon>Oryzoideae</taxon>
        <taxon>Oryzeae</taxon>
        <taxon>Oryzinae</taxon>
        <taxon>Oryza</taxon>
        <taxon>Oryza sativa</taxon>
    </lineage>
</organism>
<feature type="region of interest" description="Disordered" evidence="1">
    <location>
        <begin position="1"/>
        <end position="33"/>
    </location>
</feature>
<reference evidence="2" key="1">
    <citation type="journal article" date="2005" name="BMC Biol.">
        <title>The sequence of rice chromosomes 11 and 12, rich in disease resistance genes and recent gene duplications.</title>
        <authorList>
            <consortium name="The rice chromosomes 11 and 12 sequencing consortia"/>
        </authorList>
    </citation>
    <scope>NUCLEOTIDE SEQUENCE [LARGE SCALE GENOMIC DNA]</scope>
</reference>
<protein>
    <submittedName>
        <fullName evidence="2">Uncharacterized protein</fullName>
    </submittedName>
</protein>
<name>Q2R3S8_ORYSJ</name>